<evidence type="ECO:0000313" key="2">
    <source>
        <dbReference type="EMBL" id="GMF24306.1"/>
    </source>
</evidence>
<dbReference type="EMBL" id="BSXW01000510">
    <property type="protein sequence ID" value="GMF24306.1"/>
    <property type="molecule type" value="Genomic_DNA"/>
</dbReference>
<gene>
    <name evidence="2" type="ORF">Plil01_000993900</name>
</gene>
<evidence type="ECO:0000313" key="3">
    <source>
        <dbReference type="Proteomes" id="UP001165083"/>
    </source>
</evidence>
<accession>A0A9W6U393</accession>
<sequence length="554" mass="63993">MYPSFNSLQHREEKRAELLERVQRRLKQTNLKRDMYAQTMWASDESRYAKVNPNSMVDASTQAGEPDIRKPPVMKDSGRNELLEKAKRRVAQANAKREMYADAAWSSDVGKEIDVNRNIKVDASTQAVMKDAEVGYVEAPVATNDKSSQTNHEVSAPTSDSNVRPVMVDNETSTDRIDQTDRHIQASPSTADVGVDNEVHMVDASVNVKPSTVDEATNTSSKPSRLDTEEQVEARDWIKAFFKKYPNWVALRIHPIRKKDHKDDKRYVIGENGSLLSVKNGKKYKQYEYIDWVETEEKVRNIWYDAESQSIDEVSAMRGEESLTRTLSRLEKKKRAGDELEELDVKLKDRRLPNITFGRKATSTKSDDEQSRMKMLWVISKNKEILESNGLIKSIIPTYKESYKSDKTALEQYVWVKNGSIDVFGKESNLEHRSALKKIDWQSTLRSFIQMMKDRGLELNMVGESDVERDIKDYKPYDDDEEREARHGTKTGLDEDADKNLAIPDMEAKKMLYEYYKSLFDEKIDIPFRLKPIIDISILEIKTIDLFQEMHYKI</sequence>
<protein>
    <submittedName>
        <fullName evidence="2">Unnamed protein product</fullName>
    </submittedName>
</protein>
<name>A0A9W6U393_9STRA</name>
<keyword evidence="3" id="KW-1185">Reference proteome</keyword>
<comment type="caution">
    <text evidence="2">The sequence shown here is derived from an EMBL/GenBank/DDBJ whole genome shotgun (WGS) entry which is preliminary data.</text>
</comment>
<dbReference type="OrthoDB" id="155315at2759"/>
<feature type="compositionally biased region" description="Polar residues" evidence="1">
    <location>
        <begin position="144"/>
        <end position="162"/>
    </location>
</feature>
<organism evidence="2 3">
    <name type="scientific">Phytophthora lilii</name>
    <dbReference type="NCBI Taxonomy" id="2077276"/>
    <lineage>
        <taxon>Eukaryota</taxon>
        <taxon>Sar</taxon>
        <taxon>Stramenopiles</taxon>
        <taxon>Oomycota</taxon>
        <taxon>Peronosporomycetes</taxon>
        <taxon>Peronosporales</taxon>
        <taxon>Peronosporaceae</taxon>
        <taxon>Phytophthora</taxon>
    </lineage>
</organism>
<feature type="region of interest" description="Disordered" evidence="1">
    <location>
        <begin position="142"/>
        <end position="166"/>
    </location>
</feature>
<proteinExistence type="predicted"/>
<dbReference type="AlphaFoldDB" id="A0A9W6U393"/>
<dbReference type="Proteomes" id="UP001165083">
    <property type="component" value="Unassembled WGS sequence"/>
</dbReference>
<evidence type="ECO:0000256" key="1">
    <source>
        <dbReference type="SAM" id="MobiDB-lite"/>
    </source>
</evidence>
<reference evidence="2" key="1">
    <citation type="submission" date="2023-04" db="EMBL/GenBank/DDBJ databases">
        <title>Phytophthora lilii NBRC 32176.</title>
        <authorList>
            <person name="Ichikawa N."/>
            <person name="Sato H."/>
            <person name="Tonouchi N."/>
        </authorList>
    </citation>
    <scope>NUCLEOTIDE SEQUENCE</scope>
    <source>
        <strain evidence="2">NBRC 32176</strain>
    </source>
</reference>